<evidence type="ECO:0000313" key="4">
    <source>
        <dbReference type="EMBL" id="AJI59054.1"/>
    </source>
</evidence>
<dbReference type="PANTHER" id="PTHR43099:SF5">
    <property type="entry name" value="HLYC_CORC FAMILY TRANSPORTER"/>
    <property type="match status" value="1"/>
</dbReference>
<dbReference type="InterPro" id="IPR051676">
    <property type="entry name" value="UPF0053_domain"/>
</dbReference>
<reference evidence="5" key="4">
    <citation type="submission" date="2015-02" db="EMBL/GenBank/DDBJ databases">
        <title>Complete genome sequence of Francisella tularensis LVS (Live Vaccine Strain).</title>
        <authorList>
            <person name="Chain P."/>
            <person name="Larimer F."/>
            <person name="Land M."/>
            <person name="Stilwagen S."/>
            <person name="Larsson P."/>
            <person name="Bearden S."/>
            <person name="Chu M."/>
            <person name="Oyston P."/>
            <person name="Forsman M."/>
            <person name="Andersson S."/>
            <person name="Lindler L."/>
            <person name="Titball R."/>
            <person name="Garcia E."/>
        </authorList>
    </citation>
    <scope>NUCLEOTIDE SEQUENCE</scope>
    <source>
        <strain evidence="5">LVS</strain>
    </source>
</reference>
<accession>A0AAI8FTQ0</accession>
<dbReference type="KEGG" id="ftl:FTL_1698"/>
<keyword evidence="1 2" id="KW-1133">Transmembrane helix</keyword>
<reference evidence="5" key="1">
    <citation type="submission" date="2006-02" db="EMBL/GenBank/DDBJ databases">
        <authorList>
            <consortium name="Microbial Genomics Group"/>
            <consortium name="Lawrence Livermore National Laboratory"/>
            <consortium name="and the Genome Analysis Group"/>
            <consortium name="Oak Ridge National Laboratory"/>
            <person name="Larimer F.W."/>
        </authorList>
    </citation>
    <scope>NUCLEOTIDE SEQUENCE</scope>
    <source>
        <strain evidence="5">LVS</strain>
    </source>
</reference>
<dbReference type="EMBL" id="CP009694">
    <property type="protein sequence ID" value="AJI59054.1"/>
    <property type="molecule type" value="Genomic_DNA"/>
</dbReference>
<keyword evidence="1 2" id="KW-0472">Membrane</keyword>
<feature type="domain" description="CNNM transmembrane" evidence="3">
    <location>
        <begin position="1"/>
        <end position="109"/>
    </location>
</feature>
<feature type="transmembrane region" description="Helical" evidence="2">
    <location>
        <begin position="50"/>
        <end position="72"/>
    </location>
</feature>
<dbReference type="Pfam" id="PF01595">
    <property type="entry name" value="CNNM"/>
    <property type="match status" value="1"/>
</dbReference>
<protein>
    <recommendedName>
        <fullName evidence="3">CNNM transmembrane domain-containing protein</fullName>
    </recommendedName>
</protein>
<dbReference type="InterPro" id="IPR002550">
    <property type="entry name" value="CNNM"/>
</dbReference>
<evidence type="ECO:0000313" key="6">
    <source>
        <dbReference type="Proteomes" id="UP000001944"/>
    </source>
</evidence>
<dbReference type="SUPFAM" id="SSF81321">
    <property type="entry name" value="Family A G protein-coupled receptor-like"/>
    <property type="match status" value="1"/>
</dbReference>
<evidence type="ECO:0000256" key="1">
    <source>
        <dbReference type="PROSITE-ProRule" id="PRU01193"/>
    </source>
</evidence>
<dbReference type="AlphaFoldDB" id="A0AAI8FTQ0"/>
<sequence>MEPLFIFLGVTANLSKFIAFATGFALISFLHIVIGELMPKSMAIRQTERLSLLTCIPLYIFYWVMFPFIWILNATANKLLELFKLDVVGEAEYGYTTDEIKVILKSSYL</sequence>
<name>A0AAI8FTQ0_FRATH</name>
<reference evidence="4 7" key="3">
    <citation type="journal article" date="2015" name="Genome Announc.">
        <title>Genome sequencing of 18 francisella strains to aid in assay development and testing.</title>
        <authorList>
            <person name="Johnson S.L."/>
            <person name="Daligault H.E."/>
            <person name="Davenport K.W."/>
            <person name="Coyne S.R."/>
            <person name="Frey K.G."/>
            <person name="Koroleva G.I."/>
            <person name="Broomall S.M."/>
            <person name="Bishop-Lilly K.A."/>
            <person name="Bruce D.C."/>
            <person name="Chertkov O."/>
            <person name="Freitas T."/>
            <person name="Jaissle J."/>
            <person name="Ladner J.T."/>
            <person name="Rosenzweig C.N."/>
            <person name="Gibbons H.S."/>
            <person name="Palacios G.F."/>
            <person name="Redden C.L."/>
            <person name="Xu Y."/>
            <person name="Minogue T.D."/>
            <person name="Chain P.S."/>
        </authorList>
    </citation>
    <scope>NUCLEOTIDE SEQUENCE [LARGE SCALE GENOMIC DNA]</scope>
    <source>
        <strain evidence="4 7">LVS</strain>
    </source>
</reference>
<evidence type="ECO:0000259" key="3">
    <source>
        <dbReference type="PROSITE" id="PS51846"/>
    </source>
</evidence>
<feature type="transmembrane region" description="Helical" evidence="2">
    <location>
        <begin position="17"/>
        <end position="38"/>
    </location>
</feature>
<organism evidence="4 7">
    <name type="scientific">Francisella tularensis subsp. holarctica (strain LVS)</name>
    <dbReference type="NCBI Taxonomy" id="376619"/>
    <lineage>
        <taxon>Bacteria</taxon>
        <taxon>Pseudomonadati</taxon>
        <taxon>Pseudomonadota</taxon>
        <taxon>Gammaproteobacteria</taxon>
        <taxon>Thiotrichales</taxon>
        <taxon>Francisellaceae</taxon>
        <taxon>Francisella</taxon>
    </lineage>
</organism>
<evidence type="ECO:0000313" key="7">
    <source>
        <dbReference type="Proteomes" id="UP000031874"/>
    </source>
</evidence>
<dbReference type="PROSITE" id="PS51846">
    <property type="entry name" value="CNNM"/>
    <property type="match status" value="1"/>
</dbReference>
<evidence type="ECO:0000313" key="5">
    <source>
        <dbReference type="EMBL" id="CAJ80137.1"/>
    </source>
</evidence>
<dbReference type="EMBL" id="AM233362">
    <property type="protein sequence ID" value="CAJ80137.1"/>
    <property type="molecule type" value="Genomic_DNA"/>
</dbReference>
<proteinExistence type="predicted"/>
<dbReference type="GO" id="GO:0016020">
    <property type="term" value="C:membrane"/>
    <property type="evidence" value="ECO:0007669"/>
    <property type="project" value="UniProtKB-UniRule"/>
</dbReference>
<evidence type="ECO:0000256" key="2">
    <source>
        <dbReference type="SAM" id="Phobius"/>
    </source>
</evidence>
<gene>
    <name evidence="5" type="ordered locus">FTL_1698</name>
    <name evidence="4" type="ORF">AW21_515</name>
</gene>
<keyword evidence="1 2" id="KW-0812">Transmembrane</keyword>
<dbReference type="PANTHER" id="PTHR43099">
    <property type="entry name" value="UPF0053 PROTEIN YRKA"/>
    <property type="match status" value="1"/>
</dbReference>
<dbReference type="Proteomes" id="UP000031874">
    <property type="component" value="Chromosome"/>
</dbReference>
<dbReference type="Proteomes" id="UP000001944">
    <property type="component" value="Chromosome"/>
</dbReference>
<reference evidence="6" key="2">
    <citation type="submission" date="2006-03" db="EMBL/GenBank/DDBJ databases">
        <title>Complete genome sequence of Francisella tularensis LVS (Live Vaccine Strain).</title>
        <authorList>
            <person name="Chain P."/>
            <person name="Larimer F."/>
            <person name="Land M."/>
            <person name="Stilwagen S."/>
            <person name="Larsson P."/>
            <person name="Bearden S."/>
            <person name="Chu M."/>
            <person name="Oyston P."/>
            <person name="Forsman M."/>
            <person name="Andersson S."/>
            <person name="Lindler L."/>
            <person name="Titball R."/>
            <person name="Garcia E."/>
        </authorList>
    </citation>
    <scope>NUCLEOTIDE SEQUENCE [LARGE SCALE GENOMIC DNA]</scope>
    <source>
        <strain evidence="6">LVS</strain>
    </source>
</reference>